<dbReference type="InterPro" id="IPR039417">
    <property type="entry name" value="Peptidase_C1A_papain-like"/>
</dbReference>
<evidence type="ECO:0000259" key="4">
    <source>
        <dbReference type="PROSITE" id="PS50093"/>
    </source>
</evidence>
<name>A0A2V2N511_9EURY</name>
<evidence type="ECO:0000256" key="2">
    <source>
        <dbReference type="SAM" id="MobiDB-lite"/>
    </source>
</evidence>
<dbReference type="SUPFAM" id="SSF49299">
    <property type="entry name" value="PKD domain"/>
    <property type="match status" value="1"/>
</dbReference>
<dbReference type="PRINTS" id="PR00705">
    <property type="entry name" value="PAPAIN"/>
</dbReference>
<dbReference type="PROSITE" id="PS50093">
    <property type="entry name" value="PKD"/>
    <property type="match status" value="1"/>
</dbReference>
<dbReference type="EMBL" id="QGMY01000014">
    <property type="protein sequence ID" value="PWR70353.1"/>
    <property type="molecule type" value="Genomic_DNA"/>
</dbReference>
<evidence type="ECO:0000313" key="6">
    <source>
        <dbReference type="Proteomes" id="UP000245657"/>
    </source>
</evidence>
<dbReference type="PROSITE" id="PS00139">
    <property type="entry name" value="THIOL_PROTEASE_CYS"/>
    <property type="match status" value="1"/>
</dbReference>
<dbReference type="SMART" id="SM00089">
    <property type="entry name" value="PKD"/>
    <property type="match status" value="1"/>
</dbReference>
<dbReference type="AlphaFoldDB" id="A0A2V2N511"/>
<reference evidence="5 6" key="1">
    <citation type="submission" date="2018-05" db="EMBL/GenBank/DDBJ databases">
        <title>Draft genome of Methanospirillum lacunae Ki8-1.</title>
        <authorList>
            <person name="Dueholm M.S."/>
            <person name="Nielsen P.H."/>
            <person name="Bakmann L.F."/>
            <person name="Otzen D.E."/>
        </authorList>
    </citation>
    <scope>NUCLEOTIDE SEQUENCE [LARGE SCALE GENOMIC DNA]</scope>
    <source>
        <strain evidence="5 6">Ki8-1</strain>
    </source>
</reference>
<dbReference type="InterPro" id="IPR035986">
    <property type="entry name" value="PKD_dom_sf"/>
</dbReference>
<dbReference type="GO" id="GO:0008234">
    <property type="term" value="F:cysteine-type peptidase activity"/>
    <property type="evidence" value="ECO:0007669"/>
    <property type="project" value="InterPro"/>
</dbReference>
<dbReference type="Proteomes" id="UP000245657">
    <property type="component" value="Unassembled WGS sequence"/>
</dbReference>
<evidence type="ECO:0000313" key="5">
    <source>
        <dbReference type="EMBL" id="PWR70353.1"/>
    </source>
</evidence>
<feature type="transmembrane region" description="Helical" evidence="3">
    <location>
        <begin position="27"/>
        <end position="48"/>
    </location>
</feature>
<evidence type="ECO:0000256" key="1">
    <source>
        <dbReference type="ARBA" id="ARBA00008455"/>
    </source>
</evidence>
<accession>A0A2V2N511</accession>
<dbReference type="PANTHER" id="PTHR12411">
    <property type="entry name" value="CYSTEINE PROTEASE FAMILY C1-RELATED"/>
    <property type="match status" value="1"/>
</dbReference>
<dbReference type="GO" id="GO:0006508">
    <property type="term" value="P:proteolysis"/>
    <property type="evidence" value="ECO:0007669"/>
    <property type="project" value="InterPro"/>
</dbReference>
<feature type="domain" description="PKD" evidence="4">
    <location>
        <begin position="520"/>
        <end position="585"/>
    </location>
</feature>
<gene>
    <name evidence="5" type="ORF">DK846_14835</name>
</gene>
<dbReference type="OrthoDB" id="137612at2157"/>
<feature type="region of interest" description="Disordered" evidence="2">
    <location>
        <begin position="82"/>
        <end position="101"/>
    </location>
</feature>
<dbReference type="Pfam" id="PF00112">
    <property type="entry name" value="Peptidase_C1"/>
    <property type="match status" value="1"/>
</dbReference>
<comment type="similarity">
    <text evidence="1">Belongs to the peptidase C1 family.</text>
</comment>
<dbReference type="InterPro" id="IPR000668">
    <property type="entry name" value="Peptidase_C1A_C"/>
</dbReference>
<dbReference type="InterPro" id="IPR013783">
    <property type="entry name" value="Ig-like_fold"/>
</dbReference>
<dbReference type="PROSITE" id="PS00640">
    <property type="entry name" value="THIOL_PROTEASE_ASN"/>
    <property type="match status" value="1"/>
</dbReference>
<keyword evidence="3" id="KW-0472">Membrane</keyword>
<dbReference type="RefSeq" id="WP_109969782.1">
    <property type="nucleotide sequence ID" value="NZ_CP176093.1"/>
</dbReference>
<feature type="compositionally biased region" description="Polar residues" evidence="2">
    <location>
        <begin position="82"/>
        <end position="97"/>
    </location>
</feature>
<dbReference type="CDD" id="cd00146">
    <property type="entry name" value="PKD"/>
    <property type="match status" value="1"/>
</dbReference>
<keyword evidence="3" id="KW-1133">Transmembrane helix</keyword>
<proteinExistence type="inferred from homology"/>
<keyword evidence="3" id="KW-0812">Transmembrane</keyword>
<dbReference type="InterPro" id="IPR025661">
    <property type="entry name" value="Pept_asp_AS"/>
</dbReference>
<dbReference type="CDD" id="cd02248">
    <property type="entry name" value="Peptidase_C1A"/>
    <property type="match status" value="1"/>
</dbReference>
<dbReference type="InterPro" id="IPR013128">
    <property type="entry name" value="Peptidase_C1A"/>
</dbReference>
<keyword evidence="6" id="KW-1185">Reference proteome</keyword>
<sequence length="585" mass="63229">MTIKITTNPIQSGQVIHRKKFPFNERVISKCLVVFILFILSGCILLVVSPAAAQNPDNNNTSGSNFSLNGLSQGLQTNNSSIVPQISNHTNASSIPESQEDVSEQTIHNCVNCTTSNELYTSWDKMPRISQNEETEKIDAINKNITRERRDWVAGHTSVSNLTPKAFNQLLGFKLPAELNNTFSSNLTVSTEAADDVSFSSLPSSFTWRDNGGDYTTPVRSQGSCGSCWAFASTAVFESFYERLYQNPSLNPDFSEQYLVSCSDAGSCAGGYNAIRYFIDYSGGGGVGTVLESVYPYTASDSTCINLNGYTRYKAPSGTFSSGATFPSVTQLKRYLYTYGPLLISLGVDSSFSAYTGGIYSSSYSGEVNHVVLLVGWGTTSSGSTYWICKNSWGSGWGESGFFRILDGSNYIGTYIAYMGYSSLTKPTVSSITPPTGTTGTTISITNLSGSNFYTDSHITLTKSGYTTIDATDESLSSTMKMTGKIDLSGAVPGSRNVVVTNSDGTTGTLTNGFTILPNISARFFGVPETSVYPYTVHFYDVSEGNPISRIWNFGDGNTSTEKNVTHTYTKVGNSTITLTVYDGY</sequence>
<organism evidence="5 6">
    <name type="scientific">Methanospirillum lacunae</name>
    <dbReference type="NCBI Taxonomy" id="668570"/>
    <lineage>
        <taxon>Archaea</taxon>
        <taxon>Methanobacteriati</taxon>
        <taxon>Methanobacteriota</taxon>
        <taxon>Stenosarchaea group</taxon>
        <taxon>Methanomicrobia</taxon>
        <taxon>Methanomicrobiales</taxon>
        <taxon>Methanospirillaceae</taxon>
        <taxon>Methanospirillum</taxon>
    </lineage>
</organism>
<dbReference type="InterPro" id="IPR038765">
    <property type="entry name" value="Papain-like_cys_pep_sf"/>
</dbReference>
<protein>
    <recommendedName>
        <fullName evidence="4">PKD domain-containing protein</fullName>
    </recommendedName>
</protein>
<dbReference type="InterPro" id="IPR000169">
    <property type="entry name" value="Pept_cys_AS"/>
</dbReference>
<dbReference type="SUPFAM" id="SSF54001">
    <property type="entry name" value="Cysteine proteinases"/>
    <property type="match status" value="1"/>
</dbReference>
<dbReference type="Gene3D" id="3.90.70.10">
    <property type="entry name" value="Cysteine proteinases"/>
    <property type="match status" value="1"/>
</dbReference>
<dbReference type="Pfam" id="PF18911">
    <property type="entry name" value="PKD_4"/>
    <property type="match status" value="1"/>
</dbReference>
<dbReference type="Gene3D" id="2.60.40.10">
    <property type="entry name" value="Immunoglobulins"/>
    <property type="match status" value="2"/>
</dbReference>
<dbReference type="InterPro" id="IPR022409">
    <property type="entry name" value="PKD/Chitinase_dom"/>
</dbReference>
<dbReference type="InterPro" id="IPR000601">
    <property type="entry name" value="PKD_dom"/>
</dbReference>
<evidence type="ECO:0000256" key="3">
    <source>
        <dbReference type="SAM" id="Phobius"/>
    </source>
</evidence>
<dbReference type="SMART" id="SM00645">
    <property type="entry name" value="Pept_C1"/>
    <property type="match status" value="1"/>
</dbReference>
<comment type="caution">
    <text evidence="5">The sequence shown here is derived from an EMBL/GenBank/DDBJ whole genome shotgun (WGS) entry which is preliminary data.</text>
</comment>
<dbReference type="GeneID" id="97547568"/>